<proteinExistence type="predicted"/>
<comment type="caution">
    <text evidence="1">The sequence shown here is derived from an EMBL/GenBank/DDBJ whole genome shotgun (WGS) entry which is preliminary data.</text>
</comment>
<name>A0AA88ARH7_FICCA</name>
<protein>
    <submittedName>
        <fullName evidence="1">Uncharacterized protein</fullName>
    </submittedName>
</protein>
<evidence type="ECO:0000313" key="1">
    <source>
        <dbReference type="EMBL" id="GMN51193.1"/>
    </source>
</evidence>
<gene>
    <name evidence="1" type="ORF">TIFTF001_020349</name>
</gene>
<organism evidence="1 2">
    <name type="scientific">Ficus carica</name>
    <name type="common">Common fig</name>
    <dbReference type="NCBI Taxonomy" id="3494"/>
    <lineage>
        <taxon>Eukaryota</taxon>
        <taxon>Viridiplantae</taxon>
        <taxon>Streptophyta</taxon>
        <taxon>Embryophyta</taxon>
        <taxon>Tracheophyta</taxon>
        <taxon>Spermatophyta</taxon>
        <taxon>Magnoliopsida</taxon>
        <taxon>eudicotyledons</taxon>
        <taxon>Gunneridae</taxon>
        <taxon>Pentapetalae</taxon>
        <taxon>rosids</taxon>
        <taxon>fabids</taxon>
        <taxon>Rosales</taxon>
        <taxon>Moraceae</taxon>
        <taxon>Ficeae</taxon>
        <taxon>Ficus</taxon>
    </lineage>
</organism>
<accession>A0AA88ARH7</accession>
<dbReference type="EMBL" id="BTGU01000036">
    <property type="protein sequence ID" value="GMN51193.1"/>
    <property type="molecule type" value="Genomic_DNA"/>
</dbReference>
<evidence type="ECO:0000313" key="2">
    <source>
        <dbReference type="Proteomes" id="UP001187192"/>
    </source>
</evidence>
<keyword evidence="2" id="KW-1185">Reference proteome</keyword>
<sequence>MLSSSSSSSSSSCRRSLTADEIAQINLLLPQLFLSSDRRHLATATKLATAALLMNPPPNSVSLSPLLLSLASLPSSDTSLPMSLLTRLRHSHSPHLLPSVTALAASYFRAAHPKLCSRRLRRSRAEETGKLTLARGGFFGEEVEREVQEPREA</sequence>
<reference evidence="1" key="1">
    <citation type="submission" date="2023-07" db="EMBL/GenBank/DDBJ databases">
        <title>draft genome sequence of fig (Ficus carica).</title>
        <authorList>
            <person name="Takahashi T."/>
            <person name="Nishimura K."/>
        </authorList>
    </citation>
    <scope>NUCLEOTIDE SEQUENCE</scope>
</reference>
<dbReference type="Proteomes" id="UP001187192">
    <property type="component" value="Unassembled WGS sequence"/>
</dbReference>
<dbReference type="AlphaFoldDB" id="A0AA88ARH7"/>